<evidence type="ECO:0000313" key="2">
    <source>
        <dbReference type="Proteomes" id="UP000831290"/>
    </source>
</evidence>
<evidence type="ECO:0008006" key="3">
    <source>
        <dbReference type="Google" id="ProtNLM"/>
    </source>
</evidence>
<organism evidence="1 2">
    <name type="scientific">Abyssalbus ytuae</name>
    <dbReference type="NCBI Taxonomy" id="2926907"/>
    <lineage>
        <taxon>Bacteria</taxon>
        <taxon>Pseudomonadati</taxon>
        <taxon>Bacteroidota</taxon>
        <taxon>Flavobacteriia</taxon>
        <taxon>Flavobacteriales</taxon>
        <taxon>Flavobacteriaceae</taxon>
        <taxon>Abyssalbus</taxon>
    </lineage>
</organism>
<reference evidence="1" key="1">
    <citation type="submission" date="2022-03" db="EMBL/GenBank/DDBJ databases">
        <title>Description of Abyssus ytuae gen. nov., sp. nov., a novel member of the family Flavobacteriaceae isolated from the sediment of Mariana Trench.</title>
        <authorList>
            <person name="Zhang J."/>
            <person name="Xu X."/>
        </authorList>
    </citation>
    <scope>NUCLEOTIDE SEQUENCE</scope>
    <source>
        <strain evidence="1">MT3330</strain>
    </source>
</reference>
<protein>
    <recommendedName>
        <fullName evidence="3">Lipoprotein</fullName>
    </recommendedName>
</protein>
<name>A0A9E6ZR29_9FLAO</name>
<proteinExistence type="predicted"/>
<dbReference type="EMBL" id="CP094358">
    <property type="protein sequence ID" value="UOB18935.1"/>
    <property type="molecule type" value="Genomic_DNA"/>
</dbReference>
<gene>
    <name evidence="1" type="ORF">MQE35_06480</name>
</gene>
<dbReference type="KEGG" id="fbm:MQE35_06480"/>
<sequence>MTRFTIILLITFFTISCNSKKGYEDYNENDFYEVQGIVTYVEHSTDPFDSPQIKNIKFNYFLDLEIPLNGAENGLNIFKIAKGYPVIVYVHKDDTNTSFYGKIGLVDSLNEKEIIYLKNKMSVAFEKKIN</sequence>
<dbReference type="PROSITE" id="PS51257">
    <property type="entry name" value="PROKAR_LIPOPROTEIN"/>
    <property type="match status" value="1"/>
</dbReference>
<evidence type="ECO:0000313" key="1">
    <source>
        <dbReference type="EMBL" id="UOB18935.1"/>
    </source>
</evidence>
<dbReference type="RefSeq" id="WP_255845552.1">
    <property type="nucleotide sequence ID" value="NZ_CP094358.1"/>
</dbReference>
<dbReference type="Proteomes" id="UP000831290">
    <property type="component" value="Chromosome"/>
</dbReference>
<keyword evidence="2" id="KW-1185">Reference proteome</keyword>
<dbReference type="AlphaFoldDB" id="A0A9E6ZR29"/>
<accession>A0A9E6ZR29</accession>